<keyword evidence="5" id="KW-1185">Reference proteome</keyword>
<dbReference type="InterPro" id="IPR002110">
    <property type="entry name" value="Ankyrin_rpt"/>
</dbReference>
<dbReference type="SUPFAM" id="SSF48403">
    <property type="entry name" value="Ankyrin repeat"/>
    <property type="match status" value="1"/>
</dbReference>
<feature type="repeat" description="ANK" evidence="1">
    <location>
        <begin position="181"/>
        <end position="203"/>
    </location>
</feature>
<organism evidence="4 5">
    <name type="scientific">Saponaria officinalis</name>
    <name type="common">Common soapwort</name>
    <name type="synonym">Lychnis saponaria</name>
    <dbReference type="NCBI Taxonomy" id="3572"/>
    <lineage>
        <taxon>Eukaryota</taxon>
        <taxon>Viridiplantae</taxon>
        <taxon>Streptophyta</taxon>
        <taxon>Embryophyta</taxon>
        <taxon>Tracheophyta</taxon>
        <taxon>Spermatophyta</taxon>
        <taxon>Magnoliopsida</taxon>
        <taxon>eudicotyledons</taxon>
        <taxon>Gunneridae</taxon>
        <taxon>Pentapetalae</taxon>
        <taxon>Caryophyllales</taxon>
        <taxon>Caryophyllaceae</taxon>
        <taxon>Caryophylleae</taxon>
        <taxon>Saponaria</taxon>
    </lineage>
</organism>
<reference evidence="4" key="1">
    <citation type="submission" date="2024-03" db="EMBL/GenBank/DDBJ databases">
        <title>WGS assembly of Saponaria officinalis var. Norfolk2.</title>
        <authorList>
            <person name="Jenkins J."/>
            <person name="Shu S."/>
            <person name="Grimwood J."/>
            <person name="Barry K."/>
            <person name="Goodstein D."/>
            <person name="Schmutz J."/>
            <person name="Leebens-Mack J."/>
            <person name="Osbourn A."/>
        </authorList>
    </citation>
    <scope>NUCLEOTIDE SEQUENCE [LARGE SCALE GENOMIC DNA]</scope>
    <source>
        <strain evidence="4">JIC</strain>
    </source>
</reference>
<dbReference type="Pfam" id="PF12796">
    <property type="entry name" value="Ank_2"/>
    <property type="match status" value="2"/>
</dbReference>
<dbReference type="SMART" id="SM00248">
    <property type="entry name" value="ANK"/>
    <property type="match status" value="6"/>
</dbReference>
<protein>
    <recommendedName>
        <fullName evidence="6">PGG domain-containing protein</fullName>
    </recommendedName>
</protein>
<keyword evidence="1" id="KW-0040">ANK repeat</keyword>
<dbReference type="AlphaFoldDB" id="A0AAW1LL39"/>
<proteinExistence type="predicted"/>
<name>A0AAW1LL39_SAPOF</name>
<keyword evidence="3" id="KW-0812">Transmembrane</keyword>
<dbReference type="Gene3D" id="1.25.40.20">
    <property type="entry name" value="Ankyrin repeat-containing domain"/>
    <property type="match status" value="1"/>
</dbReference>
<keyword evidence="3" id="KW-0472">Membrane</keyword>
<feature type="compositionally biased region" description="Low complexity" evidence="2">
    <location>
        <begin position="249"/>
        <end position="258"/>
    </location>
</feature>
<evidence type="ECO:0008006" key="6">
    <source>
        <dbReference type="Google" id="ProtNLM"/>
    </source>
</evidence>
<sequence>MENEKKLYEVIFEGNVTLFKTLINDDPLILDRISTTFFHESPLHVAVLRGHADMARELLSRNPGLVSELDSLGHSPLHLASAKGHVGIVRDLLRVGGHEACLARSKDGLVPLHVAIAKGGPFEVVEELVRACPESTWVRVDKGDLGLHLCVKFDNLGALKVIVKMVGENDGVDFLNARNDDGNTILHLAALYKNFEMIKYLLSIPGIEQNATNNNGHTSLDLIENSPRDLKSLEILNFLLQSNSQKSSKYSISKSHSSPNPQAKQNPIAHFRQRSKPSWKRFFTFDNTRLEQHKGALLIVVAIIAAATAVPIINMNVNGPDLTDHYSTFAITFVPASAIMVLLLSGFSLRNKFCVWIVLQLMYTSIGFLAMNFVGSMLSNESRGAIDALTLISVLILFGLLLMVSALNLIRLIVWVVTNIKAWVKKSKSRGKDVNGLQMSEISIQKMV</sequence>
<feature type="transmembrane region" description="Helical" evidence="3">
    <location>
        <begin position="353"/>
        <end position="374"/>
    </location>
</feature>
<evidence type="ECO:0000313" key="4">
    <source>
        <dbReference type="EMBL" id="KAK9734477.1"/>
    </source>
</evidence>
<dbReference type="EMBL" id="JBDFQZ010000004">
    <property type="protein sequence ID" value="KAK9734477.1"/>
    <property type="molecule type" value="Genomic_DNA"/>
</dbReference>
<dbReference type="PROSITE" id="PS50088">
    <property type="entry name" value="ANK_REPEAT"/>
    <property type="match status" value="2"/>
</dbReference>
<feature type="transmembrane region" description="Helical" evidence="3">
    <location>
        <begin position="295"/>
        <end position="314"/>
    </location>
</feature>
<dbReference type="InterPro" id="IPR036770">
    <property type="entry name" value="Ankyrin_rpt-contain_sf"/>
</dbReference>
<comment type="caution">
    <text evidence="4">The sequence shown here is derived from an EMBL/GenBank/DDBJ whole genome shotgun (WGS) entry which is preliminary data.</text>
</comment>
<evidence type="ECO:0000256" key="1">
    <source>
        <dbReference type="PROSITE-ProRule" id="PRU00023"/>
    </source>
</evidence>
<dbReference type="PROSITE" id="PS50297">
    <property type="entry name" value="ANK_REP_REGION"/>
    <property type="match status" value="2"/>
</dbReference>
<accession>A0AAW1LL39</accession>
<dbReference type="PANTHER" id="PTHR24128:SF101">
    <property type="entry name" value="ANKYRIN REPEAT-CONTAINING PROTEIN BDA1-LIKE"/>
    <property type="match status" value="1"/>
</dbReference>
<evidence type="ECO:0000313" key="5">
    <source>
        <dbReference type="Proteomes" id="UP001443914"/>
    </source>
</evidence>
<feature type="repeat" description="ANK" evidence="1">
    <location>
        <begin position="72"/>
        <end position="96"/>
    </location>
</feature>
<evidence type="ECO:0000256" key="2">
    <source>
        <dbReference type="SAM" id="MobiDB-lite"/>
    </source>
</evidence>
<feature type="transmembrane region" description="Helical" evidence="3">
    <location>
        <begin position="326"/>
        <end position="346"/>
    </location>
</feature>
<feature type="region of interest" description="Disordered" evidence="2">
    <location>
        <begin position="249"/>
        <end position="270"/>
    </location>
</feature>
<feature type="transmembrane region" description="Helical" evidence="3">
    <location>
        <begin position="394"/>
        <end position="418"/>
    </location>
</feature>
<evidence type="ECO:0000256" key="3">
    <source>
        <dbReference type="SAM" id="Phobius"/>
    </source>
</evidence>
<keyword evidence="3" id="KW-1133">Transmembrane helix</keyword>
<dbReference type="PANTHER" id="PTHR24128">
    <property type="entry name" value="HOMEOBOX PROTEIN WARIAI"/>
    <property type="match status" value="1"/>
</dbReference>
<dbReference type="Proteomes" id="UP001443914">
    <property type="component" value="Unassembled WGS sequence"/>
</dbReference>
<gene>
    <name evidence="4" type="ORF">RND81_04G142600</name>
</gene>